<organism evidence="4 5">
    <name type="scientific">Comamonas aquatica DA1877</name>
    <dbReference type="NCBI Taxonomy" id="1457173"/>
    <lineage>
        <taxon>Bacteria</taxon>
        <taxon>Pseudomonadati</taxon>
        <taxon>Pseudomonadota</taxon>
        <taxon>Betaproteobacteria</taxon>
        <taxon>Burkholderiales</taxon>
        <taxon>Comamonadaceae</taxon>
        <taxon>Comamonas</taxon>
    </lineage>
</organism>
<sequence>MTAPTLPASWTLRPLGAHDIDSLLHVQTVCYGDSFQESPAVFARRLACPHQCSIGVVRPGQTALLAYLAAYWSNPGKITPLDGDFSAPAPGPHVLYLHDMSVLPELSGQGVARHLVQHLFAAARQRGVQQAALVSVQGSQTYWERQGFSVKPVLDAQQSMHLETYGPGATYMTAAL</sequence>
<dbReference type="InterPro" id="IPR050832">
    <property type="entry name" value="Bact_Acetyltransf"/>
</dbReference>
<evidence type="ECO:0000313" key="5">
    <source>
        <dbReference type="Proteomes" id="UP000020766"/>
    </source>
</evidence>
<dbReference type="CDD" id="cd04301">
    <property type="entry name" value="NAT_SF"/>
    <property type="match status" value="1"/>
</dbReference>
<dbReference type="Gene3D" id="3.40.630.30">
    <property type="match status" value="1"/>
</dbReference>
<keyword evidence="2" id="KW-0012">Acyltransferase</keyword>
<accession>A0A014MIL1</accession>
<dbReference type="RefSeq" id="WP_042416318.1">
    <property type="nucleotide sequence ID" value="NZ_JBOK01000002.1"/>
</dbReference>
<evidence type="ECO:0000256" key="2">
    <source>
        <dbReference type="ARBA" id="ARBA00023315"/>
    </source>
</evidence>
<dbReference type="PATRIC" id="fig|1457173.3.peg.441"/>
<protein>
    <recommendedName>
        <fullName evidence="3">N-acetyltransferase domain-containing protein</fullName>
    </recommendedName>
</protein>
<evidence type="ECO:0000313" key="4">
    <source>
        <dbReference type="EMBL" id="EXU81566.1"/>
    </source>
</evidence>
<evidence type="ECO:0000259" key="3">
    <source>
        <dbReference type="PROSITE" id="PS51186"/>
    </source>
</evidence>
<keyword evidence="1" id="KW-0808">Transferase</keyword>
<name>A0A014MIL1_9BURK</name>
<dbReference type="AlphaFoldDB" id="A0A014MIL1"/>
<proteinExistence type="predicted"/>
<dbReference type="GO" id="GO:0016747">
    <property type="term" value="F:acyltransferase activity, transferring groups other than amino-acyl groups"/>
    <property type="evidence" value="ECO:0007669"/>
    <property type="project" value="InterPro"/>
</dbReference>
<feature type="domain" description="N-acetyltransferase" evidence="3">
    <location>
        <begin position="10"/>
        <end position="176"/>
    </location>
</feature>
<dbReference type="STRING" id="225991.MA05_02125"/>
<comment type="caution">
    <text evidence="4">The sequence shown here is derived from an EMBL/GenBank/DDBJ whole genome shotgun (WGS) entry which is preliminary data.</text>
</comment>
<dbReference type="PROSITE" id="PS51186">
    <property type="entry name" value="GNAT"/>
    <property type="match status" value="1"/>
</dbReference>
<dbReference type="Proteomes" id="UP000020766">
    <property type="component" value="Unassembled WGS sequence"/>
</dbReference>
<keyword evidence="5" id="KW-1185">Reference proteome</keyword>
<dbReference type="SUPFAM" id="SSF55729">
    <property type="entry name" value="Acyl-CoA N-acyltransferases (Nat)"/>
    <property type="match status" value="1"/>
</dbReference>
<dbReference type="EMBL" id="JBOK01000002">
    <property type="protein sequence ID" value="EXU81566.1"/>
    <property type="molecule type" value="Genomic_DNA"/>
</dbReference>
<evidence type="ECO:0000256" key="1">
    <source>
        <dbReference type="ARBA" id="ARBA00022679"/>
    </source>
</evidence>
<dbReference type="InterPro" id="IPR000182">
    <property type="entry name" value="GNAT_dom"/>
</dbReference>
<dbReference type="InterPro" id="IPR016181">
    <property type="entry name" value="Acyl_CoA_acyltransferase"/>
</dbReference>
<gene>
    <name evidence="4" type="ORF">AX13_07125</name>
</gene>
<dbReference type="PANTHER" id="PTHR43877">
    <property type="entry name" value="AMINOALKYLPHOSPHONATE N-ACETYLTRANSFERASE-RELATED-RELATED"/>
    <property type="match status" value="1"/>
</dbReference>
<dbReference type="Pfam" id="PF00583">
    <property type="entry name" value="Acetyltransf_1"/>
    <property type="match status" value="1"/>
</dbReference>
<reference evidence="4 5" key="1">
    <citation type="submission" date="2014-01" db="EMBL/GenBank/DDBJ databases">
        <title>Interspecies Systems Biology Uncovers Metabolites Affecting C. elegans Gene Expression and Life History Traits.</title>
        <authorList>
            <person name="Watson E."/>
            <person name="Macneil L.T."/>
            <person name="Ritter A.D."/>
            <person name="Yilmaz L.S."/>
            <person name="Rosebrock A.P."/>
            <person name="Caudy A.A."/>
            <person name="Walhout A.J."/>
        </authorList>
    </citation>
    <scope>NUCLEOTIDE SEQUENCE [LARGE SCALE GENOMIC DNA]</scope>
    <source>
        <strain evidence="4 5">DA1877</strain>
    </source>
</reference>